<keyword evidence="1" id="KW-1133">Transmembrane helix</keyword>
<evidence type="ECO:0000313" key="3">
    <source>
        <dbReference type="Proteomes" id="UP001211894"/>
    </source>
</evidence>
<dbReference type="RefSeq" id="WP_271338948.1">
    <property type="nucleotide sequence ID" value="NZ_JAQKAB010000001.1"/>
</dbReference>
<organism evidence="2 3">
    <name type="scientific">Bacillus changyiensis</name>
    <dbReference type="NCBI Taxonomy" id="3004103"/>
    <lineage>
        <taxon>Bacteria</taxon>
        <taxon>Bacillati</taxon>
        <taxon>Bacillota</taxon>
        <taxon>Bacilli</taxon>
        <taxon>Bacillales</taxon>
        <taxon>Bacillaceae</taxon>
        <taxon>Bacillus</taxon>
    </lineage>
</organism>
<proteinExistence type="predicted"/>
<accession>A0ABT4WYT0</accession>
<feature type="transmembrane region" description="Helical" evidence="1">
    <location>
        <begin position="20"/>
        <end position="37"/>
    </location>
</feature>
<feature type="transmembrane region" description="Helical" evidence="1">
    <location>
        <begin position="84"/>
        <end position="111"/>
    </location>
</feature>
<evidence type="ECO:0000256" key="1">
    <source>
        <dbReference type="SAM" id="Phobius"/>
    </source>
</evidence>
<evidence type="ECO:0008006" key="4">
    <source>
        <dbReference type="Google" id="ProtNLM"/>
    </source>
</evidence>
<comment type="caution">
    <text evidence="2">The sequence shown here is derived from an EMBL/GenBank/DDBJ whole genome shotgun (WGS) entry which is preliminary data.</text>
</comment>
<dbReference type="EMBL" id="JAQKAB010000001">
    <property type="protein sequence ID" value="MDA7025088.1"/>
    <property type="molecule type" value="Genomic_DNA"/>
</dbReference>
<keyword evidence="3" id="KW-1185">Reference proteome</keyword>
<keyword evidence="1" id="KW-0812">Transmembrane</keyword>
<gene>
    <name evidence="2" type="ORF">PJ311_00525</name>
</gene>
<evidence type="ECO:0000313" key="2">
    <source>
        <dbReference type="EMBL" id="MDA7025088.1"/>
    </source>
</evidence>
<protein>
    <recommendedName>
        <fullName evidence="4">DUF4234 domain-containing protein</fullName>
    </recommendedName>
</protein>
<feature type="transmembrane region" description="Helical" evidence="1">
    <location>
        <begin position="58"/>
        <end position="78"/>
    </location>
</feature>
<name>A0ABT4WYT0_9BACI</name>
<reference evidence="2 3" key="1">
    <citation type="submission" date="2023-01" db="EMBL/GenBank/DDBJ databases">
        <title>Bacillus changyiensis sp. nov., isolated from a coastal deposit.</title>
        <authorList>
            <person name="Xiao G."/>
            <person name="Lai Q."/>
            <person name="Hu Z."/>
            <person name="Shao Z."/>
        </authorList>
    </citation>
    <scope>NUCLEOTIDE SEQUENCE [LARGE SCALE GENOMIC DNA]</scope>
    <source>
        <strain evidence="2 3">CLL-7-23</strain>
    </source>
</reference>
<keyword evidence="1" id="KW-0472">Membrane</keyword>
<dbReference type="Proteomes" id="UP001211894">
    <property type="component" value="Unassembled WGS sequence"/>
</dbReference>
<sequence length="155" mass="17729">MSNDSTLTMKSLSIKSVQNVFLLCLVTLGAYIPYWFISRKKSLDMLPYHDIPYAILKAIIGYYLFSFPMGLTATFIFSDIHYSIYILLHRVIMILSVGVLIYCALIVTASLNKLSGYHLEKGSVFAFLLNILYIQHRINKLSQQKREYLTIVSSS</sequence>